<protein>
    <submittedName>
        <fullName evidence="7">Uncharacterized protein</fullName>
    </submittedName>
</protein>
<dbReference type="Gene3D" id="1.10.630.10">
    <property type="entry name" value="Cytochrome P450"/>
    <property type="match status" value="1"/>
</dbReference>
<dbReference type="FunFam" id="1.10.630.10:FF:000051">
    <property type="entry name" value="Cytochrome P450 monooxygenase (Fum15)"/>
    <property type="match status" value="1"/>
</dbReference>
<dbReference type="InterPro" id="IPR001128">
    <property type="entry name" value="Cyt_P450"/>
</dbReference>
<dbReference type="HOGENOM" id="CLU_001570_5_11_1"/>
<dbReference type="OrthoDB" id="1470350at2759"/>
<evidence type="ECO:0000256" key="6">
    <source>
        <dbReference type="SAM" id="Phobius"/>
    </source>
</evidence>
<feature type="transmembrane region" description="Helical" evidence="6">
    <location>
        <begin position="6"/>
        <end position="23"/>
    </location>
</feature>
<feature type="binding site" description="axial binding residue" evidence="5">
    <location>
        <position position="483"/>
    </location>
    <ligand>
        <name>heme</name>
        <dbReference type="ChEBI" id="CHEBI:30413"/>
    </ligand>
    <ligandPart>
        <name>Fe</name>
        <dbReference type="ChEBI" id="CHEBI:18248"/>
    </ligandPart>
</feature>
<sequence length="543" mass="61038">MSLSWGWMTSGAVAGTAILSVASESRSRTFLIGAFAFTWTCEYAAYFVWSVFVYPFLTSPLRHLPEPSNSHWMMGQAKAIMAENTGVPQRRWVREIPNEGLIRYRFLFNAERLLATSPKALAEILVTKSYSFVKPPETRRFLMRVIGNGLLVSEGDEHKAQRRHLMPAFAFRHVKDLYPVFWKKARESVNAITATFNGDEVLEMEVGSWSSRVGLDIIGVAGMGRDFGAVKDAESPLAQVYNRLLSPSPADRIFFLLRAVLPGWFVNILAVRRNNRVNVDAENIRKVCIDLIQEKKSALARGENPGVDILSVAVGSGGFEDDQLVDQIMTFLAAGHETIASSISWAVYVLCKYPEIQKQLREEVRERLPPIDDDRDITSQDIDNMPYLNAFCSEVLRYWSPVQQTVRHAVEDTTILGQPVPKGTRIFISPWAINRNPELWGADADEFKPERWLRKSDDDKTAASGGASSNYAYLTFLHGPRSCIGQSFAKAEFACLVAAWVGRFEFALRDEEDLDEEKMVIKGTVTAKLFKGMNVKVRVVDGF</sequence>
<keyword evidence="3 5" id="KW-0479">Metal-binding</keyword>
<evidence type="ECO:0000256" key="2">
    <source>
        <dbReference type="ARBA" id="ARBA00022617"/>
    </source>
</evidence>
<dbReference type="AlphaFoldDB" id="A0A084B0M7"/>
<evidence type="ECO:0000256" key="5">
    <source>
        <dbReference type="PIRSR" id="PIRSR602401-1"/>
    </source>
</evidence>
<evidence type="ECO:0000256" key="4">
    <source>
        <dbReference type="ARBA" id="ARBA00023004"/>
    </source>
</evidence>
<feature type="transmembrane region" description="Helical" evidence="6">
    <location>
        <begin position="30"/>
        <end position="57"/>
    </location>
</feature>
<dbReference type="GO" id="GO:0016705">
    <property type="term" value="F:oxidoreductase activity, acting on paired donors, with incorporation or reduction of molecular oxygen"/>
    <property type="evidence" value="ECO:0007669"/>
    <property type="project" value="InterPro"/>
</dbReference>
<dbReference type="Pfam" id="PF00067">
    <property type="entry name" value="p450"/>
    <property type="match status" value="1"/>
</dbReference>
<gene>
    <name evidence="7" type="ORF">S7711_00928</name>
</gene>
<evidence type="ECO:0000313" key="8">
    <source>
        <dbReference type="Proteomes" id="UP000028045"/>
    </source>
</evidence>
<dbReference type="GO" id="GO:0005506">
    <property type="term" value="F:iron ion binding"/>
    <property type="evidence" value="ECO:0007669"/>
    <property type="project" value="InterPro"/>
</dbReference>
<evidence type="ECO:0000256" key="1">
    <source>
        <dbReference type="ARBA" id="ARBA00004685"/>
    </source>
</evidence>
<comment type="cofactor">
    <cofactor evidence="5">
        <name>heme</name>
        <dbReference type="ChEBI" id="CHEBI:30413"/>
    </cofactor>
</comment>
<evidence type="ECO:0000313" key="7">
    <source>
        <dbReference type="EMBL" id="KEY71106.1"/>
    </source>
</evidence>
<dbReference type="CDD" id="cd11069">
    <property type="entry name" value="CYP_FUM15-like"/>
    <property type="match status" value="1"/>
</dbReference>
<dbReference type="GO" id="GO:0020037">
    <property type="term" value="F:heme binding"/>
    <property type="evidence" value="ECO:0007669"/>
    <property type="project" value="InterPro"/>
</dbReference>
<keyword evidence="2 5" id="KW-0349">Heme</keyword>
<accession>A0A084B0M7</accession>
<dbReference type="InterPro" id="IPR050121">
    <property type="entry name" value="Cytochrome_P450_monoxygenase"/>
</dbReference>
<keyword evidence="4 5" id="KW-0408">Iron</keyword>
<reference evidence="7 8" key="1">
    <citation type="journal article" date="2014" name="BMC Genomics">
        <title>Comparative genome sequencing reveals chemotype-specific gene clusters in the toxigenic black mold Stachybotrys.</title>
        <authorList>
            <person name="Semeiks J."/>
            <person name="Borek D."/>
            <person name="Otwinowski Z."/>
            <person name="Grishin N.V."/>
        </authorList>
    </citation>
    <scope>NUCLEOTIDE SEQUENCE [LARGE SCALE GENOMIC DNA]</scope>
    <source>
        <strain evidence="8">CBS 109288 / IBT 7711</strain>
    </source>
</reference>
<dbReference type="PANTHER" id="PTHR24305">
    <property type="entry name" value="CYTOCHROME P450"/>
    <property type="match status" value="1"/>
</dbReference>
<dbReference type="SUPFAM" id="SSF48264">
    <property type="entry name" value="Cytochrome P450"/>
    <property type="match status" value="1"/>
</dbReference>
<dbReference type="PRINTS" id="PR00463">
    <property type="entry name" value="EP450I"/>
</dbReference>
<comment type="pathway">
    <text evidence="1">Mycotoxin biosynthesis.</text>
</comment>
<dbReference type="PRINTS" id="PR00385">
    <property type="entry name" value="P450"/>
</dbReference>
<proteinExistence type="predicted"/>
<dbReference type="GO" id="GO:0004497">
    <property type="term" value="F:monooxygenase activity"/>
    <property type="evidence" value="ECO:0007669"/>
    <property type="project" value="InterPro"/>
</dbReference>
<dbReference type="InterPro" id="IPR002401">
    <property type="entry name" value="Cyt_P450_E_grp-I"/>
</dbReference>
<name>A0A084B0M7_STACB</name>
<keyword evidence="6" id="KW-0472">Membrane</keyword>
<dbReference type="InterPro" id="IPR036396">
    <property type="entry name" value="Cyt_P450_sf"/>
</dbReference>
<keyword evidence="6" id="KW-0812">Transmembrane</keyword>
<keyword evidence="8" id="KW-1185">Reference proteome</keyword>
<dbReference type="EMBL" id="KL648363">
    <property type="protein sequence ID" value="KEY71106.1"/>
    <property type="molecule type" value="Genomic_DNA"/>
</dbReference>
<evidence type="ECO:0000256" key="3">
    <source>
        <dbReference type="ARBA" id="ARBA00022723"/>
    </source>
</evidence>
<organism evidence="7 8">
    <name type="scientific">Stachybotrys chartarum (strain CBS 109288 / IBT 7711)</name>
    <name type="common">Toxic black mold</name>
    <name type="synonym">Stilbospora chartarum</name>
    <dbReference type="NCBI Taxonomy" id="1280523"/>
    <lineage>
        <taxon>Eukaryota</taxon>
        <taxon>Fungi</taxon>
        <taxon>Dikarya</taxon>
        <taxon>Ascomycota</taxon>
        <taxon>Pezizomycotina</taxon>
        <taxon>Sordariomycetes</taxon>
        <taxon>Hypocreomycetidae</taxon>
        <taxon>Hypocreales</taxon>
        <taxon>Stachybotryaceae</taxon>
        <taxon>Stachybotrys</taxon>
    </lineage>
</organism>
<keyword evidence="6" id="KW-1133">Transmembrane helix</keyword>
<dbReference type="Proteomes" id="UP000028045">
    <property type="component" value="Unassembled WGS sequence"/>
</dbReference>
<dbReference type="PANTHER" id="PTHR24305:SF227">
    <property type="entry name" value="P450, PUTATIVE (EUROFUNG)-RELATED"/>
    <property type="match status" value="1"/>
</dbReference>